<protein>
    <submittedName>
        <fullName evidence="1">Uncharacterized protein</fullName>
    </submittedName>
</protein>
<accession>A0A776LTE6</accession>
<gene>
    <name evidence="1" type="ORF">GIJ97_17950</name>
</gene>
<sequence length="401" mass="46255">MRLSLASVFISVYFFANIILGIYYGIYGSLGGDFKNEIINDYNVYVAAYIGEIISMVIFLLILRVIYIYVTVKNVIVTSNRVLSIFVFFIQTSFLLYSYYTGVGQLSDDFYNITVDNPLKYIFTFFNADYLFLAYFCISRRLSKANIALYLLSNLYRGWFAGALVNIVFISAAKILKTQGVKFKYIIMGGIMFMILAPAIYYIKYVTRGAENTETTAVSSYYSNEMYNEIINAAFSRFQHISETYSIIDNINIIRNGMEQKRFVPFFFENPAKKQLVYIFGYNDDLTITQFAAENILHKIPGNIHVGILTWLLVDPFLSIAYVFFLIFSFITLVFLLKKLTPENVWPYCVWVTLLLAMHGWFTSYFMFIWSLFVIYIMKNMALSIYSRGGACVSINSICGK</sequence>
<dbReference type="NCBIfam" id="NF033860">
    <property type="entry name" value="Wzy_O6_O28"/>
    <property type="match status" value="1"/>
</dbReference>
<comment type="caution">
    <text evidence="1">The sequence shown here is derived from an EMBL/GenBank/DDBJ whole genome shotgun (WGS) entry which is preliminary data.</text>
</comment>
<dbReference type="RefSeq" id="WP_053900193.1">
    <property type="nucleotide sequence ID" value="NZ_CP074019.1"/>
</dbReference>
<proteinExistence type="predicted"/>
<reference evidence="1" key="2">
    <citation type="submission" date="2019-11" db="EMBL/GenBank/DDBJ databases">
        <authorList>
            <consortium name="NCBI Pathogen Detection Project"/>
        </authorList>
    </citation>
    <scope>NUCLEOTIDE SEQUENCE</scope>
    <source>
        <strain evidence="1">EC00688</strain>
    </source>
</reference>
<reference evidence="1" key="1">
    <citation type="journal article" date="2018" name="Genome Biol.">
        <title>SKESA: strategic k-mer extension for scrupulous assemblies.</title>
        <authorList>
            <person name="Souvorov A."/>
            <person name="Agarwala R."/>
            <person name="Lipman D.J."/>
        </authorList>
    </citation>
    <scope>NUCLEOTIDE SEQUENCE</scope>
    <source>
        <strain evidence="1">EC00688</strain>
    </source>
</reference>
<organism evidence="1">
    <name type="scientific">Escherichia coli</name>
    <dbReference type="NCBI Taxonomy" id="562"/>
    <lineage>
        <taxon>Bacteria</taxon>
        <taxon>Pseudomonadati</taxon>
        <taxon>Pseudomonadota</taxon>
        <taxon>Gammaproteobacteria</taxon>
        <taxon>Enterobacterales</taxon>
        <taxon>Enterobacteriaceae</taxon>
        <taxon>Escherichia</taxon>
    </lineage>
</organism>
<dbReference type="AlphaFoldDB" id="A0A776LTE6"/>
<name>A0A776LTE6_ECOLX</name>
<dbReference type="EMBL" id="DABATB010000034">
    <property type="protein sequence ID" value="HAH2393785.1"/>
    <property type="molecule type" value="Genomic_DNA"/>
</dbReference>
<evidence type="ECO:0000313" key="1">
    <source>
        <dbReference type="EMBL" id="HAH2393785.1"/>
    </source>
</evidence>